<reference evidence="3" key="1">
    <citation type="submission" date="2016-11" db="EMBL/GenBank/DDBJ databases">
        <authorList>
            <person name="Varghese N."/>
            <person name="Submissions S."/>
        </authorList>
    </citation>
    <scope>NUCLEOTIDE SEQUENCE [LARGE SCALE GENOMIC DNA]</scope>
    <source>
        <strain evidence="3">DSM 17539</strain>
    </source>
</reference>
<feature type="signal peptide" evidence="1">
    <location>
        <begin position="1"/>
        <end position="18"/>
    </location>
</feature>
<dbReference type="InterPro" id="IPR025366">
    <property type="entry name" value="DUF4270"/>
</dbReference>
<sequence length="439" mass="48927">MRKLLGLIALLTLMVSCSDDTINDSDFVAGGTFTNSNIRVVQIDTMNVETYTMKFDSLVTSQATRMLIGKYIDPVFGAVKSASYVELLPNSYSIDSEAEYDSIGFFLKYDAYYYNDTLKSNTIHIKELSELLEPEDGSNFYNTSKVAYSEEDLGSITYTPRPLGTDSLFIKLSDTLGLGIFDQLQQKDITNTEEFKDYFRGLTFQPGEDDDGSIVGFDFSKSVMRMYYSIPGADSRTQFTANFAINTTSSPIPFFNQMSVVETNEYLTTITDSEVVLNSSETGNQSFVQSGIGYTTKIELTNLKTLFDIPGQGTLLNAVLKIKPVNGSYSDELALRDNLSVYIVDQNNDLSEQLVGTDNAAIQATLNLDGQEFNDIYYEIPLTTYIEGILTTERDADYAIILLPEDYSSTVDRFVLMGTEGSDQGVKLELTYAIYDEDE</sequence>
<gene>
    <name evidence="2" type="ORF">SAMN03080594_105259</name>
</gene>
<dbReference type="Proteomes" id="UP000184406">
    <property type="component" value="Unassembled WGS sequence"/>
</dbReference>
<proteinExistence type="predicted"/>
<feature type="chain" id="PRO_5013223006" description="DUF4270 domain-containing protein" evidence="1">
    <location>
        <begin position="19"/>
        <end position="439"/>
    </location>
</feature>
<organism evidence="2 3">
    <name type="scientific">Arenibacter palladensis</name>
    <dbReference type="NCBI Taxonomy" id="237373"/>
    <lineage>
        <taxon>Bacteria</taxon>
        <taxon>Pseudomonadati</taxon>
        <taxon>Bacteroidota</taxon>
        <taxon>Flavobacteriia</taxon>
        <taxon>Flavobacteriales</taxon>
        <taxon>Flavobacteriaceae</taxon>
        <taxon>Arenibacter</taxon>
    </lineage>
</organism>
<accession>A0A1M5CZ18</accession>
<evidence type="ECO:0000313" key="3">
    <source>
        <dbReference type="Proteomes" id="UP000184406"/>
    </source>
</evidence>
<evidence type="ECO:0000313" key="2">
    <source>
        <dbReference type="EMBL" id="SHF59940.1"/>
    </source>
</evidence>
<dbReference type="OrthoDB" id="1092930at2"/>
<dbReference type="PROSITE" id="PS51257">
    <property type="entry name" value="PROKAR_LIPOPROTEIN"/>
    <property type="match status" value="1"/>
</dbReference>
<keyword evidence="1" id="KW-0732">Signal</keyword>
<evidence type="ECO:0000256" key="1">
    <source>
        <dbReference type="SAM" id="SignalP"/>
    </source>
</evidence>
<dbReference type="AlphaFoldDB" id="A0A1M5CZ18"/>
<protein>
    <recommendedName>
        <fullName evidence="4">DUF4270 domain-containing protein</fullName>
    </recommendedName>
</protein>
<keyword evidence="3" id="KW-1185">Reference proteome</keyword>
<evidence type="ECO:0008006" key="4">
    <source>
        <dbReference type="Google" id="ProtNLM"/>
    </source>
</evidence>
<dbReference type="RefSeq" id="WP_072863182.1">
    <property type="nucleotide sequence ID" value="NZ_FQUX01000005.1"/>
</dbReference>
<dbReference type="Pfam" id="PF14092">
    <property type="entry name" value="DUF4270"/>
    <property type="match status" value="1"/>
</dbReference>
<name>A0A1M5CZ18_9FLAO</name>
<dbReference type="EMBL" id="FQUX01000005">
    <property type="protein sequence ID" value="SHF59940.1"/>
    <property type="molecule type" value="Genomic_DNA"/>
</dbReference>